<name>A0A7N5KCV6_AILME</name>
<evidence type="ECO:0000256" key="2">
    <source>
        <dbReference type="ARBA" id="ARBA00005600"/>
    </source>
</evidence>
<dbReference type="GO" id="GO:0003676">
    <property type="term" value="F:nucleic acid binding"/>
    <property type="evidence" value="ECO:0007669"/>
    <property type="project" value="InterPro"/>
</dbReference>
<dbReference type="PANTHER" id="PTHR11437">
    <property type="entry name" value="RIBONUCLEASE"/>
    <property type="match status" value="1"/>
</dbReference>
<dbReference type="AlphaFoldDB" id="A0A7N5KCV6"/>
<feature type="domain" description="Ribonuclease A-domain" evidence="9">
    <location>
        <begin position="20"/>
        <end position="129"/>
    </location>
</feature>
<feature type="chain" id="PRO_5031135595" description="Inactive ribonuclease-like protein 10" evidence="8">
    <location>
        <begin position="19"/>
        <end position="324"/>
    </location>
</feature>
<evidence type="ECO:0000256" key="8">
    <source>
        <dbReference type="SAM" id="SignalP"/>
    </source>
</evidence>
<dbReference type="SMART" id="SM00092">
    <property type="entry name" value="RNAse_Pc"/>
    <property type="match status" value="1"/>
</dbReference>
<keyword evidence="11" id="KW-1185">Reference proteome</keyword>
<reference evidence="10" key="3">
    <citation type="submission" date="2025-09" db="UniProtKB">
        <authorList>
            <consortium name="Ensembl"/>
        </authorList>
    </citation>
    <scope>IDENTIFICATION</scope>
</reference>
<evidence type="ECO:0000256" key="1">
    <source>
        <dbReference type="ARBA" id="ARBA00004613"/>
    </source>
</evidence>
<dbReference type="GO" id="GO:0004540">
    <property type="term" value="F:RNA nuclease activity"/>
    <property type="evidence" value="ECO:0007669"/>
    <property type="project" value="TreeGrafter"/>
</dbReference>
<reference evidence="10 11" key="1">
    <citation type="journal article" date="2010" name="Nature">
        <title>The sequence and de novo assembly of the giant panda genome.</title>
        <authorList>
            <person name="Li R."/>
            <person name="Fan W."/>
            <person name="Tian G."/>
            <person name="Zhu H."/>
            <person name="He L."/>
            <person name="Cai J."/>
            <person name="Huang Q."/>
            <person name="Cai Q."/>
            <person name="Li B."/>
            <person name="Bai Y."/>
            <person name="Zhang Z."/>
            <person name="Zhang Y."/>
            <person name="Wang W."/>
            <person name="Li J."/>
            <person name="Wei F."/>
            <person name="Li H."/>
            <person name="Jian M."/>
            <person name="Li J."/>
            <person name="Zhang Z."/>
            <person name="Nielsen R."/>
            <person name="Li D."/>
            <person name="Gu W."/>
            <person name="Yang Z."/>
            <person name="Xuan Z."/>
            <person name="Ryder O.A."/>
            <person name="Leung F.C."/>
            <person name="Zhou Y."/>
            <person name="Cao J."/>
            <person name="Sun X."/>
            <person name="Fu Y."/>
            <person name="Fang X."/>
            <person name="Guo X."/>
            <person name="Wang B."/>
            <person name="Hou R."/>
            <person name="Shen F."/>
            <person name="Mu B."/>
            <person name="Ni P."/>
            <person name="Lin R."/>
            <person name="Qian W."/>
            <person name="Wang G."/>
            <person name="Yu C."/>
            <person name="Nie W."/>
            <person name="Wang J."/>
            <person name="Wu Z."/>
            <person name="Liang H."/>
            <person name="Min J."/>
            <person name="Wu Q."/>
            <person name="Cheng S."/>
            <person name="Ruan J."/>
            <person name="Wang M."/>
            <person name="Shi Z."/>
            <person name="Wen M."/>
            <person name="Liu B."/>
            <person name="Ren X."/>
            <person name="Zheng H."/>
            <person name="Dong D."/>
            <person name="Cook K."/>
            <person name="Shan G."/>
            <person name="Zhang H."/>
            <person name="Kosiol C."/>
            <person name="Xie X."/>
            <person name="Lu Z."/>
            <person name="Zheng H."/>
            <person name="Li Y."/>
            <person name="Steiner C.C."/>
            <person name="Lam T.T."/>
            <person name="Lin S."/>
            <person name="Zhang Q."/>
            <person name="Li G."/>
            <person name="Tian J."/>
            <person name="Gong T."/>
            <person name="Liu H."/>
            <person name="Zhang D."/>
            <person name="Fang L."/>
            <person name="Ye C."/>
            <person name="Zhang J."/>
            <person name="Hu W."/>
            <person name="Xu A."/>
            <person name="Ren Y."/>
            <person name="Zhang G."/>
            <person name="Bruford M.W."/>
            <person name="Li Q."/>
            <person name="Ma L."/>
            <person name="Guo Y."/>
            <person name="An N."/>
            <person name="Hu Y."/>
            <person name="Zheng Y."/>
            <person name="Shi Y."/>
            <person name="Li Z."/>
            <person name="Liu Q."/>
            <person name="Chen Y."/>
            <person name="Zhao J."/>
            <person name="Qu N."/>
            <person name="Zhao S."/>
            <person name="Tian F."/>
            <person name="Wang X."/>
            <person name="Wang H."/>
            <person name="Xu L."/>
            <person name="Liu X."/>
            <person name="Vinar T."/>
            <person name="Wang Y."/>
            <person name="Lam T.W."/>
            <person name="Yiu S.M."/>
            <person name="Liu S."/>
            <person name="Zhang H."/>
            <person name="Li D."/>
            <person name="Huang Y."/>
            <person name="Wang X."/>
            <person name="Yang G."/>
            <person name="Jiang Z."/>
            <person name="Wang J."/>
            <person name="Qin N."/>
            <person name="Li L."/>
            <person name="Li J."/>
            <person name="Bolund L."/>
            <person name="Kristiansen K."/>
            <person name="Wong G.K."/>
            <person name="Olson M."/>
            <person name="Zhang X."/>
            <person name="Li S."/>
            <person name="Yang H."/>
            <person name="Wang J."/>
            <person name="Wang J."/>
        </authorList>
    </citation>
    <scope>NUCLEOTIDE SEQUENCE [LARGE SCALE GENOMIC DNA]</scope>
</reference>
<comment type="function">
    <text evidence="6">Secreted proximal epididymal protein required for post-testicular sperm maturation and male fertility. May be involved in sperm adhesion to the egg zona pellucida. Does not have ribonuclease activity.</text>
</comment>
<evidence type="ECO:0000256" key="4">
    <source>
        <dbReference type="ARBA" id="ARBA00022525"/>
    </source>
</evidence>
<dbReference type="Gene3D" id="3.10.130.10">
    <property type="entry name" value="Ribonuclease A-like domain"/>
    <property type="match status" value="2"/>
</dbReference>
<gene>
    <name evidence="10" type="primary">RNASE12</name>
</gene>
<protein>
    <recommendedName>
        <fullName evidence="3">Inactive ribonuclease-like protein 10</fullName>
    </recommendedName>
    <alternativeName>
        <fullName evidence="7">Protein Train A</fullName>
    </alternativeName>
</protein>
<organism evidence="10 11">
    <name type="scientific">Ailuropoda melanoleuca</name>
    <name type="common">Giant panda</name>
    <dbReference type="NCBI Taxonomy" id="9646"/>
    <lineage>
        <taxon>Eukaryota</taxon>
        <taxon>Metazoa</taxon>
        <taxon>Chordata</taxon>
        <taxon>Craniata</taxon>
        <taxon>Vertebrata</taxon>
        <taxon>Euteleostomi</taxon>
        <taxon>Mammalia</taxon>
        <taxon>Eutheria</taxon>
        <taxon>Laurasiatheria</taxon>
        <taxon>Carnivora</taxon>
        <taxon>Caniformia</taxon>
        <taxon>Ursidae</taxon>
        <taxon>Ailuropoda</taxon>
    </lineage>
</organism>
<feature type="signal peptide" evidence="8">
    <location>
        <begin position="1"/>
        <end position="18"/>
    </location>
</feature>
<dbReference type="GO" id="GO:0005576">
    <property type="term" value="C:extracellular region"/>
    <property type="evidence" value="ECO:0007669"/>
    <property type="project" value="UniProtKB-SubCell"/>
</dbReference>
<dbReference type="InterPro" id="IPR001427">
    <property type="entry name" value="RNaseA"/>
</dbReference>
<dbReference type="FunFam" id="3.10.130.10:FF:000002">
    <property type="entry name" value="Inactive ribonuclease-like protein 10"/>
    <property type="match status" value="1"/>
</dbReference>
<dbReference type="GO" id="GO:0050830">
    <property type="term" value="P:defense response to Gram-positive bacterium"/>
    <property type="evidence" value="ECO:0007669"/>
    <property type="project" value="TreeGrafter"/>
</dbReference>
<evidence type="ECO:0000256" key="3">
    <source>
        <dbReference type="ARBA" id="ARBA00021355"/>
    </source>
</evidence>
<comment type="subcellular location">
    <subcellularLocation>
        <location evidence="1">Secreted</location>
    </subcellularLocation>
</comment>
<evidence type="ECO:0000256" key="7">
    <source>
        <dbReference type="ARBA" id="ARBA00083639"/>
    </source>
</evidence>
<accession>A0A7N5KCV6</accession>
<keyword evidence="4" id="KW-0964">Secreted</keyword>
<evidence type="ECO:0000259" key="9">
    <source>
        <dbReference type="SMART" id="SM00092"/>
    </source>
</evidence>
<sequence length="324" mass="36984">MILMVIIFLMLLFWENELNEEGEVWTMERLHVDYPKSDIPVRYCNRMVLQRVIRGPDNTCKKEHVFIHERPRNINRVCTSSKKRICQNRSSTLCFQSMTKFKMTVCQLVGGTRYPACRRDYPRSEMETFSLLLLSLGLVLAGDSESLMERIKEEFSGGEMQYDMGNSDQGKQTIEVLMNLTLLYKNTSLRMSKDILSSSLLTFRRLRYSFAKGNSPGNDKEYRNDMVVWREVSEANGSRKLSYNFTHGSMGVIHGAPKASSCKCGQNLGTNCSRSPELDTTTCQLAVGEQFPRCQYHSDTSLKKILAVLTGHSLMSWLVSGSKL</sequence>
<dbReference type="GeneTree" id="ENSGT00730000111478"/>
<evidence type="ECO:0000256" key="6">
    <source>
        <dbReference type="ARBA" id="ARBA00045197"/>
    </source>
</evidence>
<evidence type="ECO:0000313" key="10">
    <source>
        <dbReference type="Ensembl" id="ENSAMEP00000038018.1"/>
    </source>
</evidence>
<dbReference type="Ensembl" id="ENSAMET00000038307.1">
    <property type="protein sequence ID" value="ENSAMEP00000038018.1"/>
    <property type="gene ID" value="ENSAMEG00000019705.2"/>
</dbReference>
<keyword evidence="5 8" id="KW-0732">Signal</keyword>
<dbReference type="InterPro" id="IPR036816">
    <property type="entry name" value="RNaseA-like_dom_sf"/>
</dbReference>
<comment type="similarity">
    <text evidence="2">Belongs to the pancreatic ribonuclease family.</text>
</comment>
<dbReference type="Proteomes" id="UP000008912">
    <property type="component" value="Unassembled WGS sequence"/>
</dbReference>
<reference evidence="10" key="2">
    <citation type="submission" date="2025-08" db="UniProtKB">
        <authorList>
            <consortium name="Ensembl"/>
        </authorList>
    </citation>
    <scope>IDENTIFICATION</scope>
</reference>
<dbReference type="InParanoid" id="A0A7N5KCV6"/>
<proteinExistence type="inferred from homology"/>
<dbReference type="InterPro" id="IPR023412">
    <property type="entry name" value="RNaseA_domain"/>
</dbReference>
<dbReference type="Pfam" id="PF00074">
    <property type="entry name" value="RnaseA"/>
    <property type="match status" value="2"/>
</dbReference>
<dbReference type="PANTHER" id="PTHR11437:SF20">
    <property type="entry name" value="INACTIVE RIBONUCLEASE-LIKE PROTEIN 12-RELATED"/>
    <property type="match status" value="1"/>
</dbReference>
<evidence type="ECO:0000256" key="5">
    <source>
        <dbReference type="ARBA" id="ARBA00022729"/>
    </source>
</evidence>
<evidence type="ECO:0000313" key="11">
    <source>
        <dbReference type="Proteomes" id="UP000008912"/>
    </source>
</evidence>
<dbReference type="SUPFAM" id="SSF54076">
    <property type="entry name" value="RNase A-like"/>
    <property type="match status" value="2"/>
</dbReference>